<feature type="compositionally biased region" description="Basic residues" evidence="1">
    <location>
        <begin position="1"/>
        <end position="10"/>
    </location>
</feature>
<reference evidence="2 3" key="1">
    <citation type="submission" date="2018-03" db="EMBL/GenBank/DDBJ databases">
        <authorList>
            <person name="Zack K.M."/>
            <person name="Garlena R.A."/>
            <person name="Russell D.A."/>
            <person name="Pope W.H."/>
            <person name="Jacobs-Sera D."/>
            <person name="Hatfull G.F."/>
        </authorList>
    </citation>
    <scope>NUCLEOTIDE SEQUENCE [LARGE SCALE GENOMIC DNA]</scope>
</reference>
<feature type="compositionally biased region" description="Basic and acidic residues" evidence="1">
    <location>
        <begin position="77"/>
        <end position="94"/>
    </location>
</feature>
<feature type="compositionally biased region" description="Pro residues" evidence="1">
    <location>
        <begin position="19"/>
        <end position="64"/>
    </location>
</feature>
<gene>
    <name evidence="2" type="primary">11</name>
    <name evidence="2" type="ORF">PBI_APPA_11</name>
</gene>
<feature type="region of interest" description="Disordered" evidence="1">
    <location>
        <begin position="1"/>
        <end position="94"/>
    </location>
</feature>
<name>A0A2U8UHT7_9CAUD</name>
<dbReference type="GeneID" id="54992005"/>
<protein>
    <recommendedName>
        <fullName evidence="4">Scaffolding protein</fullName>
    </recommendedName>
</protein>
<accession>A0A2U8UHT7</accession>
<evidence type="ECO:0000256" key="1">
    <source>
        <dbReference type="SAM" id="MobiDB-lite"/>
    </source>
</evidence>
<dbReference type="KEGG" id="vg:54992005"/>
<dbReference type="EMBL" id="MH153799">
    <property type="protein sequence ID" value="AWN03193.1"/>
    <property type="molecule type" value="Genomic_DNA"/>
</dbReference>
<dbReference type="Proteomes" id="UP000246517">
    <property type="component" value="Segment"/>
</dbReference>
<proteinExistence type="predicted"/>
<keyword evidence="3" id="KW-1185">Reference proteome</keyword>
<dbReference type="RefSeq" id="YP_009801488.1">
    <property type="nucleotide sequence ID" value="NC_047972.1"/>
</dbReference>
<evidence type="ECO:0000313" key="3">
    <source>
        <dbReference type="Proteomes" id="UP000246517"/>
    </source>
</evidence>
<sequence>MLTSRVHRRMEHIVSMPAPGAPAPAAPTDPATPPAAPTPQPPATPPAQPMPPAPTDPAQPPATDPAPNDDSPWNDPVKAKAEIERLRRERGDERIEAKRNAAEEARKDVLNALTVALGGQPNGEQPPTVESLTEQVGTVTGERDAARAEAADAKRSAAIVRAAVAAGVNPARLDYVEFLLSKQETISGASPDDAEFGGTLTAAITQAIANDPSLKVPGASVGTGGPGFSGTGAAGQMTKSEFDALPYAKRADLYRTNRAEYDRLVNS</sequence>
<evidence type="ECO:0000313" key="2">
    <source>
        <dbReference type="EMBL" id="AWN03193.1"/>
    </source>
</evidence>
<organism evidence="2 3">
    <name type="scientific">Microbacterium phage Appa</name>
    <dbReference type="NCBI Taxonomy" id="2182350"/>
    <lineage>
        <taxon>Viruses</taxon>
        <taxon>Duplodnaviria</taxon>
        <taxon>Heunggongvirae</taxon>
        <taxon>Uroviricota</taxon>
        <taxon>Caudoviricetes</taxon>
        <taxon>Appavirus</taxon>
        <taxon>Appavirus appa</taxon>
    </lineage>
</organism>
<evidence type="ECO:0008006" key="4">
    <source>
        <dbReference type="Google" id="ProtNLM"/>
    </source>
</evidence>